<organism evidence="4 5">
    <name type="scientific">Candidatus Nomurabacteria bacterium RIFCSPHIGHO2_02_FULL_41_18</name>
    <dbReference type="NCBI Taxonomy" id="1801754"/>
    <lineage>
        <taxon>Bacteria</taxon>
        <taxon>Candidatus Nomuraibacteriota</taxon>
    </lineage>
</organism>
<dbReference type="AlphaFoldDB" id="A0A1F6W6M8"/>
<protein>
    <recommendedName>
        <fullName evidence="6">Glycosidase</fullName>
    </recommendedName>
</protein>
<name>A0A1F6W6M8_9BACT</name>
<accession>A0A1F6W6M8</accession>
<dbReference type="Pfam" id="PF04041">
    <property type="entry name" value="Glyco_hydro_130"/>
    <property type="match status" value="1"/>
</dbReference>
<evidence type="ECO:0000256" key="1">
    <source>
        <dbReference type="ARBA" id="ARBA00022676"/>
    </source>
</evidence>
<dbReference type="PIRSF" id="PIRSF016202">
    <property type="entry name" value="PH1107"/>
    <property type="match status" value="1"/>
</dbReference>
<comment type="similarity">
    <text evidence="3">Belongs to the glycosyl hydrolase 130 family.</text>
</comment>
<sequence length="317" mass="36024">MCFKRFAKNPVIIPNSKHAWEAKATFNPAALRLGRTTHILYRALSDDNVSSIGYASSKDGFNVGKREINPIYIPKENFEIKKVAEGNSGCEDPRITKIGKTIYMCYTAFDGIGPPRVAITSIKERDFLVKNWKWEKPVLITPEGFDDKDTCIFPQKINGEYFILHRVENEMCGDYFKTLDFRKETVKKCIRIIGPRINTWDSAKVGICAPPIKTKYGWLLLYHGVSKSHNTYRIGAVLLDLKDPAIVLSRTADPIFEPMEIYEREGIVNNVIFPCGMVEKDGLLFIYYGGADKVVGVATMELNLLMRTLTRNLRPKK</sequence>
<dbReference type="CDD" id="cd18614">
    <property type="entry name" value="GH130"/>
    <property type="match status" value="1"/>
</dbReference>
<evidence type="ECO:0000313" key="4">
    <source>
        <dbReference type="EMBL" id="OGI77531.1"/>
    </source>
</evidence>
<keyword evidence="2" id="KW-0808">Transferase</keyword>
<evidence type="ECO:0000256" key="3">
    <source>
        <dbReference type="ARBA" id="ARBA00024356"/>
    </source>
</evidence>
<evidence type="ECO:0008006" key="6">
    <source>
        <dbReference type="Google" id="ProtNLM"/>
    </source>
</evidence>
<dbReference type="EMBL" id="MFUE01000014">
    <property type="protein sequence ID" value="OGI77531.1"/>
    <property type="molecule type" value="Genomic_DNA"/>
</dbReference>
<proteinExistence type="inferred from homology"/>
<comment type="caution">
    <text evidence="4">The sequence shown here is derived from an EMBL/GenBank/DDBJ whole genome shotgun (WGS) entry which is preliminary data.</text>
</comment>
<dbReference type="Gene3D" id="2.115.10.20">
    <property type="entry name" value="Glycosyl hydrolase domain, family 43"/>
    <property type="match status" value="1"/>
</dbReference>
<dbReference type="GO" id="GO:0016757">
    <property type="term" value="F:glycosyltransferase activity"/>
    <property type="evidence" value="ECO:0007669"/>
    <property type="project" value="UniProtKB-KW"/>
</dbReference>
<dbReference type="PANTHER" id="PTHR34106">
    <property type="entry name" value="GLYCOSIDASE"/>
    <property type="match status" value="1"/>
</dbReference>
<dbReference type="InterPro" id="IPR007184">
    <property type="entry name" value="Mannoside_phosphorylase"/>
</dbReference>
<dbReference type="InterPro" id="IPR023296">
    <property type="entry name" value="Glyco_hydro_beta-prop_sf"/>
</dbReference>
<keyword evidence="1" id="KW-0328">Glycosyltransferase</keyword>
<dbReference type="Proteomes" id="UP000177777">
    <property type="component" value="Unassembled WGS sequence"/>
</dbReference>
<reference evidence="4 5" key="1">
    <citation type="journal article" date="2016" name="Nat. Commun.">
        <title>Thousands of microbial genomes shed light on interconnected biogeochemical processes in an aquifer system.</title>
        <authorList>
            <person name="Anantharaman K."/>
            <person name="Brown C.T."/>
            <person name="Hug L.A."/>
            <person name="Sharon I."/>
            <person name="Castelle C.J."/>
            <person name="Probst A.J."/>
            <person name="Thomas B.C."/>
            <person name="Singh A."/>
            <person name="Wilkins M.J."/>
            <person name="Karaoz U."/>
            <person name="Brodie E.L."/>
            <person name="Williams K.H."/>
            <person name="Hubbard S.S."/>
            <person name="Banfield J.F."/>
        </authorList>
    </citation>
    <scope>NUCLEOTIDE SEQUENCE [LARGE SCALE GENOMIC DNA]</scope>
</reference>
<evidence type="ECO:0000313" key="5">
    <source>
        <dbReference type="Proteomes" id="UP000177777"/>
    </source>
</evidence>
<dbReference type="PANTHER" id="PTHR34106:SF5">
    <property type="entry name" value="GLYCOSIDASE"/>
    <property type="match status" value="1"/>
</dbReference>
<evidence type="ECO:0000256" key="2">
    <source>
        <dbReference type="ARBA" id="ARBA00022679"/>
    </source>
</evidence>
<gene>
    <name evidence="4" type="ORF">A3D42_03010</name>
</gene>
<dbReference type="SUPFAM" id="SSF75005">
    <property type="entry name" value="Arabinanase/levansucrase/invertase"/>
    <property type="match status" value="1"/>
</dbReference>